<evidence type="ECO:0000313" key="2">
    <source>
        <dbReference type="Proteomes" id="UP000823635"/>
    </source>
</evidence>
<dbReference type="AlphaFoldDB" id="A0A9D9DKC8"/>
<organism evidence="1 2">
    <name type="scientific">Candidatus Egerieousia excrementavium</name>
    <dbReference type="NCBI Taxonomy" id="2840778"/>
    <lineage>
        <taxon>Bacteria</taxon>
        <taxon>Pseudomonadati</taxon>
        <taxon>Bacteroidota</taxon>
        <taxon>Bacteroidia</taxon>
        <taxon>Bacteroidales</taxon>
        <taxon>Candidatus Egerieousia</taxon>
    </lineage>
</organism>
<sequence length="74" mass="8254">MAKLEPSPRVTIFNACYNGSFHEPGYVAGYHIFNDGRTVVTQGNTVNVLQDKWAEQLIGLLYMGARIGFWCACL</sequence>
<gene>
    <name evidence="1" type="ORF">IAC68_00115</name>
</gene>
<comment type="caution">
    <text evidence="1">The sequence shown here is derived from an EMBL/GenBank/DDBJ whole genome shotgun (WGS) entry which is preliminary data.</text>
</comment>
<protein>
    <submittedName>
        <fullName evidence="1">Uncharacterized protein</fullName>
    </submittedName>
</protein>
<dbReference type="EMBL" id="JADINB010000004">
    <property type="protein sequence ID" value="MBO8428325.1"/>
    <property type="molecule type" value="Genomic_DNA"/>
</dbReference>
<reference evidence="1" key="2">
    <citation type="journal article" date="2021" name="PeerJ">
        <title>Extensive microbial diversity within the chicken gut microbiome revealed by metagenomics and culture.</title>
        <authorList>
            <person name="Gilroy R."/>
            <person name="Ravi A."/>
            <person name="Getino M."/>
            <person name="Pursley I."/>
            <person name="Horton D.L."/>
            <person name="Alikhan N.F."/>
            <person name="Baker D."/>
            <person name="Gharbi K."/>
            <person name="Hall N."/>
            <person name="Watson M."/>
            <person name="Adriaenssens E.M."/>
            <person name="Foster-Nyarko E."/>
            <person name="Jarju S."/>
            <person name="Secka A."/>
            <person name="Antonio M."/>
            <person name="Oren A."/>
            <person name="Chaudhuri R.R."/>
            <person name="La Ragione R."/>
            <person name="Hildebrand F."/>
            <person name="Pallen M.J."/>
        </authorList>
    </citation>
    <scope>NUCLEOTIDE SEQUENCE</scope>
    <source>
        <strain evidence="1">15467</strain>
    </source>
</reference>
<accession>A0A9D9DKC8</accession>
<proteinExistence type="predicted"/>
<evidence type="ECO:0000313" key="1">
    <source>
        <dbReference type="EMBL" id="MBO8428325.1"/>
    </source>
</evidence>
<dbReference type="Proteomes" id="UP000823635">
    <property type="component" value="Unassembled WGS sequence"/>
</dbReference>
<reference evidence="1" key="1">
    <citation type="submission" date="2020-10" db="EMBL/GenBank/DDBJ databases">
        <authorList>
            <person name="Gilroy R."/>
        </authorList>
    </citation>
    <scope>NUCLEOTIDE SEQUENCE</scope>
    <source>
        <strain evidence="1">15467</strain>
    </source>
</reference>
<name>A0A9D9DKC8_9BACT</name>